<dbReference type="InterPro" id="IPR011129">
    <property type="entry name" value="CSD"/>
</dbReference>
<reference evidence="3" key="1">
    <citation type="submission" date="2022-10" db="EMBL/GenBank/DDBJ databases">
        <authorList>
            <person name="Chen Y."/>
            <person name="Dougan E. K."/>
            <person name="Chan C."/>
            <person name="Rhodes N."/>
            <person name="Thang M."/>
        </authorList>
    </citation>
    <scope>NUCLEOTIDE SEQUENCE</scope>
</reference>
<dbReference type="CDD" id="cd04458">
    <property type="entry name" value="CSP_CDS"/>
    <property type="match status" value="1"/>
</dbReference>
<dbReference type="Pfam" id="PF00313">
    <property type="entry name" value="CSD"/>
    <property type="match status" value="1"/>
</dbReference>
<sequence>MAAALRGWQGVAGIVARQRQALPSTWLAVRCFADRRVGVVKNWNDQKGFGFISPSEGGEDVFVHRSGLGEGMDALSPGMSVSFMPQWDEKKRKDRASDVQASDEASSPEATSDPGVEVTSHHIVGSWEKWSIHKSAMAGDDGLRHRVVLRSDAPKGKASNSVREEFQIVGNKSWDLRYYPAGGDKEEVVVLKPGGPGSKAALGSKKKGHGRNWAVEGAAGASFDIIFDTQSQMVKSELVE</sequence>
<evidence type="ECO:0000259" key="2">
    <source>
        <dbReference type="PROSITE" id="PS51857"/>
    </source>
</evidence>
<dbReference type="EMBL" id="CAMXCT020002629">
    <property type="protein sequence ID" value="CAL1152803.1"/>
    <property type="molecule type" value="Genomic_DNA"/>
</dbReference>
<evidence type="ECO:0000313" key="3">
    <source>
        <dbReference type="EMBL" id="CAI3983248.1"/>
    </source>
</evidence>
<feature type="region of interest" description="Disordered" evidence="1">
    <location>
        <begin position="87"/>
        <end position="118"/>
    </location>
</feature>
<reference evidence="5 6" key="2">
    <citation type="submission" date="2024-05" db="EMBL/GenBank/DDBJ databases">
        <authorList>
            <person name="Chen Y."/>
            <person name="Shah S."/>
            <person name="Dougan E. K."/>
            <person name="Thang M."/>
            <person name="Chan C."/>
        </authorList>
    </citation>
    <scope>NUCLEOTIDE SEQUENCE [LARGE SCALE GENOMIC DNA]</scope>
</reference>
<dbReference type="PROSITE" id="PS00352">
    <property type="entry name" value="CSD_1"/>
    <property type="match status" value="1"/>
</dbReference>
<dbReference type="Gene3D" id="2.40.50.140">
    <property type="entry name" value="Nucleic acid-binding proteins"/>
    <property type="match status" value="1"/>
</dbReference>
<dbReference type="SUPFAM" id="SSF50249">
    <property type="entry name" value="Nucleic acid-binding proteins"/>
    <property type="match status" value="1"/>
</dbReference>
<dbReference type="InterPro" id="IPR002059">
    <property type="entry name" value="CSP_DNA-bd"/>
</dbReference>
<dbReference type="SMART" id="SM00357">
    <property type="entry name" value="CSP"/>
    <property type="match status" value="1"/>
</dbReference>
<dbReference type="InterPro" id="IPR012340">
    <property type="entry name" value="NA-bd_OB-fold"/>
</dbReference>
<keyword evidence="6" id="KW-1185">Reference proteome</keyword>
<dbReference type="PROSITE" id="PS51857">
    <property type="entry name" value="CSD_2"/>
    <property type="match status" value="1"/>
</dbReference>
<dbReference type="Proteomes" id="UP001152797">
    <property type="component" value="Unassembled WGS sequence"/>
</dbReference>
<dbReference type="PANTHER" id="PTHR46565">
    <property type="entry name" value="COLD SHOCK DOMAIN PROTEIN 2"/>
    <property type="match status" value="1"/>
</dbReference>
<evidence type="ECO:0000313" key="5">
    <source>
        <dbReference type="EMBL" id="CAL4770560.1"/>
    </source>
</evidence>
<organism evidence="3">
    <name type="scientific">Cladocopium goreaui</name>
    <dbReference type="NCBI Taxonomy" id="2562237"/>
    <lineage>
        <taxon>Eukaryota</taxon>
        <taxon>Sar</taxon>
        <taxon>Alveolata</taxon>
        <taxon>Dinophyceae</taxon>
        <taxon>Suessiales</taxon>
        <taxon>Symbiodiniaceae</taxon>
        <taxon>Cladocopium</taxon>
    </lineage>
</organism>
<dbReference type="EMBL" id="CAMXCT030000783">
    <property type="protein sequence ID" value="CAL4770560.1"/>
    <property type="molecule type" value="Genomic_DNA"/>
</dbReference>
<evidence type="ECO:0000313" key="4">
    <source>
        <dbReference type="EMBL" id="CAI3999428.1"/>
    </source>
</evidence>
<dbReference type="PANTHER" id="PTHR46565:SF20">
    <property type="entry name" value="COLD SHOCK DOMAIN-CONTAINING PROTEIN 4"/>
    <property type="match status" value="1"/>
</dbReference>
<dbReference type="InterPro" id="IPR019844">
    <property type="entry name" value="CSD_CS"/>
</dbReference>
<evidence type="ECO:0000313" key="6">
    <source>
        <dbReference type="Proteomes" id="UP001152797"/>
    </source>
</evidence>
<dbReference type="EMBL" id="CAMXCT020000783">
    <property type="protein sequence ID" value="CAL1136623.1"/>
    <property type="molecule type" value="Genomic_DNA"/>
</dbReference>
<comment type="caution">
    <text evidence="3">The sequence shown here is derived from an EMBL/GenBank/DDBJ whole genome shotgun (WGS) entry which is preliminary data.</text>
</comment>
<feature type="compositionally biased region" description="Basic and acidic residues" evidence="1">
    <location>
        <begin position="87"/>
        <end position="97"/>
    </location>
</feature>
<feature type="compositionally biased region" description="Polar residues" evidence="1">
    <location>
        <begin position="99"/>
        <end position="110"/>
    </location>
</feature>
<protein>
    <submittedName>
        <fullName evidence="5">Protein xylosyltransferase (Peptid e O-xylosyltransferase)</fullName>
    </submittedName>
</protein>
<dbReference type="EMBL" id="CAMXCT010000783">
    <property type="protein sequence ID" value="CAI3983248.1"/>
    <property type="molecule type" value="Genomic_DNA"/>
</dbReference>
<gene>
    <name evidence="3" type="ORF">C1SCF055_LOCUS10872</name>
    <name evidence="4" type="ORF">C1SCF055_LOCUS25624</name>
</gene>
<dbReference type="EMBL" id="CAMXCT010002629">
    <property type="protein sequence ID" value="CAI3999428.1"/>
    <property type="molecule type" value="Genomic_DNA"/>
</dbReference>
<accession>A0A9P1C1S3</accession>
<dbReference type="OrthoDB" id="422005at2759"/>
<feature type="domain" description="CSD" evidence="2">
    <location>
        <begin position="35"/>
        <end position="101"/>
    </location>
</feature>
<name>A0A9P1C1S3_9DINO</name>
<dbReference type="AlphaFoldDB" id="A0A9P1C1S3"/>
<proteinExistence type="predicted"/>
<dbReference type="EMBL" id="CAMXCT030002629">
    <property type="protein sequence ID" value="CAL4786740.1"/>
    <property type="molecule type" value="Genomic_DNA"/>
</dbReference>
<evidence type="ECO:0000256" key="1">
    <source>
        <dbReference type="SAM" id="MobiDB-lite"/>
    </source>
</evidence>
<dbReference type="GO" id="GO:0003676">
    <property type="term" value="F:nucleic acid binding"/>
    <property type="evidence" value="ECO:0007669"/>
    <property type="project" value="InterPro"/>
</dbReference>